<comment type="subcellular location">
    <subcellularLocation>
        <location evidence="1">Cell membrane</location>
        <topology evidence="1">Multi-pass membrane protein</topology>
    </subcellularLocation>
</comment>
<dbReference type="SUPFAM" id="SSF82689">
    <property type="entry name" value="Mechanosensitive channel protein MscS (YggB), C-terminal domain"/>
    <property type="match status" value="1"/>
</dbReference>
<evidence type="ECO:0000259" key="8">
    <source>
        <dbReference type="Pfam" id="PF00924"/>
    </source>
</evidence>
<dbReference type="PANTHER" id="PTHR30347">
    <property type="entry name" value="POTASSIUM CHANNEL RELATED"/>
    <property type="match status" value="1"/>
</dbReference>
<dbReference type="RefSeq" id="WP_157817500.1">
    <property type="nucleotide sequence ID" value="NZ_CP020370.1"/>
</dbReference>
<evidence type="ECO:0000256" key="5">
    <source>
        <dbReference type="ARBA" id="ARBA00022989"/>
    </source>
</evidence>
<evidence type="ECO:0000256" key="4">
    <source>
        <dbReference type="ARBA" id="ARBA00022692"/>
    </source>
</evidence>
<dbReference type="InterPro" id="IPR011066">
    <property type="entry name" value="MscS_channel_C_sf"/>
</dbReference>
<keyword evidence="5 7" id="KW-1133">Transmembrane helix</keyword>
<feature type="transmembrane region" description="Helical" evidence="7">
    <location>
        <begin position="392"/>
        <end position="413"/>
    </location>
</feature>
<evidence type="ECO:0000256" key="6">
    <source>
        <dbReference type="ARBA" id="ARBA00023136"/>
    </source>
</evidence>
<evidence type="ECO:0000256" key="7">
    <source>
        <dbReference type="SAM" id="Phobius"/>
    </source>
</evidence>
<organism evidence="10 11">
    <name type="scientific">Candidatus Thiodictyon syntrophicum</name>
    <dbReference type="NCBI Taxonomy" id="1166950"/>
    <lineage>
        <taxon>Bacteria</taxon>
        <taxon>Pseudomonadati</taxon>
        <taxon>Pseudomonadota</taxon>
        <taxon>Gammaproteobacteria</taxon>
        <taxon>Chromatiales</taxon>
        <taxon>Chromatiaceae</taxon>
        <taxon>Thiodictyon</taxon>
    </lineage>
</organism>
<feature type="transmembrane region" description="Helical" evidence="7">
    <location>
        <begin position="631"/>
        <end position="649"/>
    </location>
</feature>
<evidence type="ECO:0008006" key="12">
    <source>
        <dbReference type="Google" id="ProtNLM"/>
    </source>
</evidence>
<proteinExistence type="inferred from homology"/>
<feature type="transmembrane region" description="Helical" evidence="7">
    <location>
        <begin position="606"/>
        <end position="625"/>
    </location>
</feature>
<gene>
    <name evidence="10" type="ORF">THSYN_06585</name>
</gene>
<dbReference type="Gene3D" id="3.30.70.100">
    <property type="match status" value="1"/>
</dbReference>
<evidence type="ECO:0000256" key="3">
    <source>
        <dbReference type="ARBA" id="ARBA00022475"/>
    </source>
</evidence>
<name>A0A2K8U6H9_9GAMM</name>
<feature type="transmembrane region" description="Helical" evidence="7">
    <location>
        <begin position="564"/>
        <end position="585"/>
    </location>
</feature>
<keyword evidence="4 7" id="KW-0812">Transmembrane</keyword>
<dbReference type="SUPFAM" id="SSF50182">
    <property type="entry name" value="Sm-like ribonucleoproteins"/>
    <property type="match status" value="1"/>
</dbReference>
<dbReference type="InterPro" id="IPR049278">
    <property type="entry name" value="MS_channel_C"/>
</dbReference>
<dbReference type="SUPFAM" id="SSF82861">
    <property type="entry name" value="Mechanosensitive channel protein MscS (YggB), transmembrane region"/>
    <property type="match status" value="1"/>
</dbReference>
<dbReference type="InterPro" id="IPR010920">
    <property type="entry name" value="LSM_dom_sf"/>
</dbReference>
<dbReference type="InterPro" id="IPR006685">
    <property type="entry name" value="MscS_channel_2nd"/>
</dbReference>
<feature type="transmembrane region" description="Helical" evidence="7">
    <location>
        <begin position="433"/>
        <end position="455"/>
    </location>
</feature>
<accession>A0A2K8U6H9</accession>
<dbReference type="AlphaFoldDB" id="A0A2K8U6H9"/>
<evidence type="ECO:0000313" key="10">
    <source>
        <dbReference type="EMBL" id="AUB80651.1"/>
    </source>
</evidence>
<protein>
    <recommendedName>
        <fullName evidence="12">Mechanosensitive ion channel protein MscS</fullName>
    </recommendedName>
</protein>
<dbReference type="InterPro" id="IPR023408">
    <property type="entry name" value="MscS_beta-dom_sf"/>
</dbReference>
<dbReference type="GO" id="GO:0008381">
    <property type="term" value="F:mechanosensitive monoatomic ion channel activity"/>
    <property type="evidence" value="ECO:0007669"/>
    <property type="project" value="UniProtKB-ARBA"/>
</dbReference>
<dbReference type="InterPro" id="IPR052702">
    <property type="entry name" value="MscS-like_channel"/>
</dbReference>
<dbReference type="Pfam" id="PF21082">
    <property type="entry name" value="MS_channel_3rd"/>
    <property type="match status" value="1"/>
</dbReference>
<keyword evidence="3" id="KW-1003">Cell membrane</keyword>
<dbReference type="PANTHER" id="PTHR30347:SF1">
    <property type="entry name" value="MECHANOSENSITIVE CHANNEL MSCK"/>
    <property type="match status" value="1"/>
</dbReference>
<dbReference type="Gene3D" id="2.30.30.60">
    <property type="match status" value="1"/>
</dbReference>
<evidence type="ECO:0000256" key="2">
    <source>
        <dbReference type="ARBA" id="ARBA00008017"/>
    </source>
</evidence>
<feature type="transmembrane region" description="Helical" evidence="7">
    <location>
        <begin position="475"/>
        <end position="497"/>
    </location>
</feature>
<evidence type="ECO:0000259" key="9">
    <source>
        <dbReference type="Pfam" id="PF21082"/>
    </source>
</evidence>
<dbReference type="Proteomes" id="UP000232638">
    <property type="component" value="Chromosome"/>
</dbReference>
<dbReference type="OrthoDB" id="9799209at2"/>
<keyword evidence="11" id="KW-1185">Reference proteome</keyword>
<reference evidence="10 11" key="1">
    <citation type="submission" date="2017-03" db="EMBL/GenBank/DDBJ databases">
        <title>Complete genome sequence of Candidatus 'Thiodictyon syntrophicum' sp. nov. strain Cad16T, a photolithoautotroph purple sulfur bacterium isolated from an alpine meromictic lake.</title>
        <authorList>
            <person name="Luedin S.M."/>
            <person name="Pothier J.F."/>
            <person name="Danza F."/>
            <person name="Storelli N."/>
            <person name="Wittwer M."/>
            <person name="Tonolla M."/>
        </authorList>
    </citation>
    <scope>NUCLEOTIDE SEQUENCE [LARGE SCALE GENOMIC DNA]</scope>
    <source>
        <strain evidence="10 11">Cad16T</strain>
    </source>
</reference>
<feature type="domain" description="Mechanosensitive ion channel MscS" evidence="8">
    <location>
        <begin position="648"/>
        <end position="713"/>
    </location>
</feature>
<dbReference type="EMBL" id="CP020370">
    <property type="protein sequence ID" value="AUB80651.1"/>
    <property type="molecule type" value="Genomic_DNA"/>
</dbReference>
<dbReference type="GO" id="GO:0005886">
    <property type="term" value="C:plasma membrane"/>
    <property type="evidence" value="ECO:0007669"/>
    <property type="project" value="UniProtKB-SubCell"/>
</dbReference>
<keyword evidence="6 7" id="KW-0472">Membrane</keyword>
<comment type="similarity">
    <text evidence="2">Belongs to the MscS (TC 1.A.23) family.</text>
</comment>
<evidence type="ECO:0000313" key="11">
    <source>
        <dbReference type="Proteomes" id="UP000232638"/>
    </source>
</evidence>
<dbReference type="Pfam" id="PF00924">
    <property type="entry name" value="MS_channel_2nd"/>
    <property type="match status" value="1"/>
</dbReference>
<dbReference type="KEGG" id="tsy:THSYN_06585"/>
<sequence length="827" mass="88556">MSSRQQWGISSAVLRPAAALLLVLWVPAPLAGAADGPAAAPAAATIPAAPAPIPIEHIAPSATAVAQLLRHLAADLIPGAEIESIRTTLPGIVTALATDEGQLLDLLRDQPSLETLQAQEEGWHARQLALTAWLDTLTGRAARLQDAATSLTRLHETWTLTRQAAQAAASPAAVLAQVDNTLATLAAAQPLYRAQRDDALDLQAAVAREVTRCEGARTRILEAQEGNVGGVFALTGRPLWSPTLWTQGLAAIPGRAHQVAATLRVQVGLYLHEPAKRMPLHLAIFLATLIALRAARGRLRHWAAAGEDIARITVVFDRPVAAALVVALIFATSLASPAPAEVKELLGALALAPLILLARPLLDAALRPPLLTLGLLFALDRARHAFGGAPPLVDQALIFVESLAGGIALLWLLYHLKQRAGDDERVPPGTTWVWRLLAGAALAALAVGLAASLVGSLRLARLSTPAVLVGWVYVLWFYAAVRVLTAVLAFALRVWPLRSLNMVRDHRKWLLLRAQRLLIWVAVLSWWYRYLDYLGLWAPFTAAIQYSLAARLTLGSFSTSAGDVLAFAVTLWAAHLVSAGLRFVLQEEVYPRTRVSSGISYAASSLLQYSIAILAFFIALGFLGITLTQVTVFTGALGIGIGFGLQSVVQNFASGLILLFEQPIHVGDAVQVGELQGRVRRIGIRASVVRTLQGAEVIIPNSQLTANQVTNWTLSDRQRRFELPVGVGYGSEPQRVIALLEGVAQAHPKVSPEPPPRCYFMSYGDSSINFELRAWTDYDDTTEVRSALAAAVYQAVYAAGLSFPFPQREVRLLSSENVAPAPGAPGA</sequence>
<feature type="transmembrane region" description="Helical" evidence="7">
    <location>
        <begin position="509"/>
        <end position="528"/>
    </location>
</feature>
<dbReference type="InterPro" id="IPR011014">
    <property type="entry name" value="MscS_channel_TM-2"/>
</dbReference>
<feature type="domain" description="Mechanosensitive ion channel MscS C-terminal" evidence="9">
    <location>
        <begin position="722"/>
        <end position="802"/>
    </location>
</feature>
<evidence type="ECO:0000256" key="1">
    <source>
        <dbReference type="ARBA" id="ARBA00004651"/>
    </source>
</evidence>
<dbReference type="Gene3D" id="1.10.287.1260">
    <property type="match status" value="1"/>
</dbReference>